<dbReference type="EMBL" id="JBHSDQ010000001">
    <property type="protein sequence ID" value="MFC4394673.1"/>
    <property type="molecule type" value="Genomic_DNA"/>
</dbReference>
<dbReference type="Pfam" id="PF08665">
    <property type="entry name" value="PglZ"/>
    <property type="match status" value="1"/>
</dbReference>
<dbReference type="Gene3D" id="3.40.720.10">
    <property type="entry name" value="Alkaline Phosphatase, subunit A"/>
    <property type="match status" value="1"/>
</dbReference>
<dbReference type="NCBIfam" id="TIGR02687">
    <property type="entry name" value="BREX-1 system phosphatase PglZ type A"/>
    <property type="match status" value="1"/>
</dbReference>
<dbReference type="Proteomes" id="UP001595778">
    <property type="component" value="Unassembled WGS sequence"/>
</dbReference>
<reference evidence="2" key="1">
    <citation type="journal article" date="2019" name="Int. J. Syst. Evol. Microbiol.">
        <title>The Global Catalogue of Microorganisms (GCM) 10K type strain sequencing project: providing services to taxonomists for standard genome sequencing and annotation.</title>
        <authorList>
            <consortium name="The Broad Institute Genomics Platform"/>
            <consortium name="The Broad Institute Genome Sequencing Center for Infectious Disease"/>
            <person name="Wu L."/>
            <person name="Ma J."/>
        </authorList>
    </citation>
    <scope>NUCLEOTIDE SEQUENCE [LARGE SCALE GENOMIC DNA]</scope>
    <source>
        <strain evidence="2">PJ61</strain>
    </source>
</reference>
<dbReference type="RefSeq" id="WP_376976109.1">
    <property type="nucleotide sequence ID" value="NZ_JBHSDQ010000001.1"/>
</dbReference>
<organism evidence="1 2">
    <name type="scientific">Arthrobacter sedimenti</name>
    <dbReference type="NCBI Taxonomy" id="2694931"/>
    <lineage>
        <taxon>Bacteria</taxon>
        <taxon>Bacillati</taxon>
        <taxon>Actinomycetota</taxon>
        <taxon>Actinomycetes</taxon>
        <taxon>Micrococcales</taxon>
        <taxon>Micrococcaceae</taxon>
        <taxon>Arthrobacter</taxon>
    </lineage>
</organism>
<accession>A0ABV8WD29</accession>
<gene>
    <name evidence="1" type="primary">pglZ</name>
    <name evidence="1" type="ORF">ACFO0G_01105</name>
</gene>
<dbReference type="SUPFAM" id="SSF53649">
    <property type="entry name" value="Alkaline phosphatase-like"/>
    <property type="match status" value="1"/>
</dbReference>
<evidence type="ECO:0000313" key="1">
    <source>
        <dbReference type="EMBL" id="MFC4394673.1"/>
    </source>
</evidence>
<dbReference type="InterPro" id="IPR017850">
    <property type="entry name" value="Alkaline_phosphatase_core_sf"/>
</dbReference>
<name>A0ABV8WD29_9MICC</name>
<sequence>MSIASSIADHLAARFEHHRLVVWHDPESSYATDVDAHSPNGVAVLRVQNDEFGVKHRVLRDEPSTKFLIYRSGPVAEGPGNWLLDLELAYGVFTADRGALIRADLGLNAPGSDELIAKHATFFGDAKLVAKLTALLAAGDDLAKVQAKMCAVVLGQKEHSFSELTRTLLVQHAAGDSSGYEELLKQRLSDFHWAGAAKIYGYNSETPSVAGFVLWMFKQARGGFPATTSNAARNIEIDFRSFRNDRQSLIALKKLARQAETDLDYANQAADASVAELVATDIFDAGEREIIRRLIEGIASQTIQPSDIAEMIRTRRRDSIWFDDYATLYAALGAAADLIPMIRTARIDVSGFDDGFRCYRDDLFRVDQLYRQFTLASQTAEFTQPLEALKEQVENTYVTEFLSKLGISWQQQVDQVQTWKTLEFTSQSSFYDHYIAPLVRGGRKKAVVVISDALRYEVADELTSRIRGENKYDAKIEAMLGVLPSYTQLGMASLLPHKTLAHSENGDPVLVDDQPSNGTANRSKILSTVGGTAIQATEFLKMKPAERRDLYAAHQVLYVYHDTIDATGDKAVSEHRTFKAAADAIDELVDVVKKLASANATNIFVTADHGFLYQESKLAPQFNLTVKPQGDKVVVENRRYVLGRGLKEHDAFRRFLPEQLGLSSGLEVQIPNSICRIVKPGAGFQFVHGGASLQEIVVPVISINKGRSDTVEPVNVDIHPESDKITTGQIVVKLYQQTAVTDQRIARKLRAGLYFADQLISNEPELLFDAESAEGRDRFQSVRLLLSKDADEANNQRVEFRLSEPIGETGEWKKYKSVPYTLKRSFTTDFDF</sequence>
<dbReference type="InterPro" id="IPR014060">
    <property type="entry name" value="PglZ"/>
</dbReference>
<evidence type="ECO:0000313" key="2">
    <source>
        <dbReference type="Proteomes" id="UP001595778"/>
    </source>
</evidence>
<comment type="caution">
    <text evidence="1">The sequence shown here is derived from an EMBL/GenBank/DDBJ whole genome shotgun (WGS) entry which is preliminary data.</text>
</comment>
<protein>
    <submittedName>
        <fullName evidence="1">BREX-1 system phosphatase PglZ type A</fullName>
    </submittedName>
</protein>
<keyword evidence="2" id="KW-1185">Reference proteome</keyword>
<proteinExistence type="predicted"/>